<organism evidence="3 4">
    <name type="scientific">Heliophilum fasciatum</name>
    <dbReference type="NCBI Taxonomy" id="35700"/>
    <lineage>
        <taxon>Bacteria</taxon>
        <taxon>Bacillati</taxon>
        <taxon>Bacillota</taxon>
        <taxon>Clostridia</taxon>
        <taxon>Eubacteriales</taxon>
        <taxon>Heliobacteriaceae</taxon>
        <taxon>Heliophilum</taxon>
    </lineage>
</organism>
<keyword evidence="1" id="KW-0812">Transmembrane</keyword>
<feature type="transmembrane region" description="Helical" evidence="1">
    <location>
        <begin position="44"/>
        <end position="62"/>
    </location>
</feature>
<keyword evidence="1" id="KW-1133">Transmembrane helix</keyword>
<evidence type="ECO:0000313" key="3">
    <source>
        <dbReference type="EMBL" id="TCP68180.1"/>
    </source>
</evidence>
<evidence type="ECO:0008006" key="5">
    <source>
        <dbReference type="Google" id="ProtNLM"/>
    </source>
</evidence>
<gene>
    <name evidence="3" type="ORF">EDD73_10483</name>
</gene>
<evidence type="ECO:0000313" key="4">
    <source>
        <dbReference type="Proteomes" id="UP000294813"/>
    </source>
</evidence>
<name>A0A4R2RUX8_9FIRM</name>
<keyword evidence="1" id="KW-0472">Membrane</keyword>
<protein>
    <recommendedName>
        <fullName evidence="5">Secreted protein with PEP-CTERM sorting signal</fullName>
    </recommendedName>
</protein>
<evidence type="ECO:0000256" key="1">
    <source>
        <dbReference type="SAM" id="Phobius"/>
    </source>
</evidence>
<dbReference type="RefSeq" id="WP_131918208.1">
    <property type="nucleotide sequence ID" value="NZ_JAOQNU010000004.1"/>
</dbReference>
<reference evidence="3 4" key="1">
    <citation type="submission" date="2019-03" db="EMBL/GenBank/DDBJ databases">
        <title>Genomic Encyclopedia of Type Strains, Phase IV (KMG-IV): sequencing the most valuable type-strain genomes for metagenomic binning, comparative biology and taxonomic classification.</title>
        <authorList>
            <person name="Goeker M."/>
        </authorList>
    </citation>
    <scope>NUCLEOTIDE SEQUENCE [LARGE SCALE GENOMIC DNA]</scope>
    <source>
        <strain evidence="3 4">DSM 11170</strain>
    </source>
</reference>
<keyword evidence="4" id="KW-1185">Reference proteome</keyword>
<dbReference type="Proteomes" id="UP000294813">
    <property type="component" value="Unassembled WGS sequence"/>
</dbReference>
<accession>A0A4R2RUX8</accession>
<evidence type="ECO:0000256" key="2">
    <source>
        <dbReference type="SAM" id="SignalP"/>
    </source>
</evidence>
<keyword evidence="2" id="KW-0732">Signal</keyword>
<feature type="signal peptide" evidence="2">
    <location>
        <begin position="1"/>
        <end position="28"/>
    </location>
</feature>
<proteinExistence type="predicted"/>
<comment type="caution">
    <text evidence="3">The sequence shown here is derived from an EMBL/GenBank/DDBJ whole genome shotgun (WGS) entry which is preliminary data.</text>
</comment>
<dbReference type="EMBL" id="SLXT01000004">
    <property type="protein sequence ID" value="TCP68180.1"/>
    <property type="molecule type" value="Genomic_DNA"/>
</dbReference>
<feature type="chain" id="PRO_5020913284" description="Secreted protein with PEP-CTERM sorting signal" evidence="2">
    <location>
        <begin position="29"/>
        <end position="66"/>
    </location>
</feature>
<sequence length="66" mass="7327">MKRRYARSLSTGLASLATFMGSITMAWAEPTAAVATRETANPYPTMVGVMAVCGVIAWWWVFKRKQ</sequence>
<dbReference type="AlphaFoldDB" id="A0A4R2RUX8"/>